<evidence type="ECO:0000256" key="1">
    <source>
        <dbReference type="ARBA" id="ARBA00023002"/>
    </source>
</evidence>
<evidence type="ECO:0000256" key="2">
    <source>
        <dbReference type="ARBA" id="ARBA00023027"/>
    </source>
</evidence>
<evidence type="ECO:0000313" key="4">
    <source>
        <dbReference type="EMBL" id="CAD8359993.1"/>
    </source>
</evidence>
<feature type="domain" description="D-isomer specific 2-hydroxyacid dehydrogenase NAD-binding" evidence="3">
    <location>
        <begin position="74"/>
        <end position="258"/>
    </location>
</feature>
<proteinExistence type="predicted"/>
<organism evidence="4">
    <name type="scientific">Minutocellus polymorphus</name>
    <dbReference type="NCBI Taxonomy" id="265543"/>
    <lineage>
        <taxon>Eukaryota</taxon>
        <taxon>Sar</taxon>
        <taxon>Stramenopiles</taxon>
        <taxon>Ochrophyta</taxon>
        <taxon>Bacillariophyta</taxon>
        <taxon>Mediophyceae</taxon>
        <taxon>Cymatosirophycidae</taxon>
        <taxon>Cymatosirales</taxon>
        <taxon>Cymatosiraceae</taxon>
        <taxon>Minutocellus</taxon>
    </lineage>
</organism>
<dbReference type="EMBL" id="HBEJ01001193">
    <property type="protein sequence ID" value="CAD8359993.1"/>
    <property type="molecule type" value="Transcribed_RNA"/>
</dbReference>
<reference evidence="4" key="1">
    <citation type="submission" date="2021-01" db="EMBL/GenBank/DDBJ databases">
        <authorList>
            <person name="Corre E."/>
            <person name="Pelletier E."/>
            <person name="Niang G."/>
            <person name="Scheremetjew M."/>
            <person name="Finn R."/>
            <person name="Kale V."/>
            <person name="Holt S."/>
            <person name="Cochrane G."/>
            <person name="Meng A."/>
            <person name="Brown T."/>
            <person name="Cohen L."/>
        </authorList>
    </citation>
    <scope>NUCLEOTIDE SEQUENCE</scope>
    <source>
        <strain evidence="4">CCMP3303</strain>
    </source>
</reference>
<dbReference type="Gene3D" id="3.40.50.720">
    <property type="entry name" value="NAD(P)-binding Rossmann-like Domain"/>
    <property type="match status" value="2"/>
</dbReference>
<dbReference type="GO" id="GO:0016491">
    <property type="term" value="F:oxidoreductase activity"/>
    <property type="evidence" value="ECO:0007669"/>
    <property type="project" value="UniProtKB-KW"/>
</dbReference>
<protein>
    <recommendedName>
        <fullName evidence="3">D-isomer specific 2-hydroxyacid dehydrogenase NAD-binding domain-containing protein</fullName>
    </recommendedName>
</protein>
<dbReference type="GO" id="GO:0051287">
    <property type="term" value="F:NAD binding"/>
    <property type="evidence" value="ECO:0007669"/>
    <property type="project" value="InterPro"/>
</dbReference>
<gene>
    <name evidence="4" type="ORF">MPOL1434_LOCUS738</name>
</gene>
<dbReference type="InterPro" id="IPR036291">
    <property type="entry name" value="NAD(P)-bd_dom_sf"/>
</dbReference>
<accession>A0A7S0ACQ9</accession>
<dbReference type="AlphaFoldDB" id="A0A7S0ACQ9"/>
<dbReference type="Pfam" id="PF02826">
    <property type="entry name" value="2-Hacid_dh_C"/>
    <property type="match status" value="1"/>
</dbReference>
<dbReference type="SUPFAM" id="SSF51735">
    <property type="entry name" value="NAD(P)-binding Rossmann-fold domains"/>
    <property type="match status" value="1"/>
</dbReference>
<dbReference type="PANTHER" id="PTHR43333:SF1">
    <property type="entry name" value="D-ISOMER SPECIFIC 2-HYDROXYACID DEHYDROGENASE NAD-BINDING DOMAIN-CONTAINING PROTEIN"/>
    <property type="match status" value="1"/>
</dbReference>
<sequence length="293" mass="31803">MAALREAQILISEPAVIASLLRHDASALENLKWCQSSFAGVDPLFRAGLELPLSFQLTRFAGCFGPPIAEWTLARIIEHERGFAATASDQLGKKWAGSRERVLSYRYLSRMTLSILGCGDIGTCIAAAAKAFGMNTVGYTRTPRGADEKESGVDEYTTDISYALQAADFIVSVLPSTQETVGLLSDEALAIASTDTGGKYPVFLNVGRGDVIDEASIIQALDNHYISAAILDVFEVEPLPVESPLWHHPKVTVSPHVSGLTQASDVPKVFLSNYKRYVEGESLHHAVDWDKGY</sequence>
<evidence type="ECO:0000259" key="3">
    <source>
        <dbReference type="Pfam" id="PF02826"/>
    </source>
</evidence>
<name>A0A7S0ACQ9_9STRA</name>
<keyword evidence="1" id="KW-0560">Oxidoreductase</keyword>
<dbReference type="PANTHER" id="PTHR43333">
    <property type="entry name" value="2-HACID_DH_C DOMAIN-CONTAINING PROTEIN"/>
    <property type="match status" value="1"/>
</dbReference>
<dbReference type="CDD" id="cd05300">
    <property type="entry name" value="2-Hacid_dh_1"/>
    <property type="match status" value="1"/>
</dbReference>
<dbReference type="InterPro" id="IPR006140">
    <property type="entry name" value="D-isomer_DH_NAD-bd"/>
</dbReference>
<keyword evidence="2" id="KW-0520">NAD</keyword>